<organism evidence="1 2">
    <name type="scientific">Actinomadura meridiana</name>
    <dbReference type="NCBI Taxonomy" id="559626"/>
    <lineage>
        <taxon>Bacteria</taxon>
        <taxon>Bacillati</taxon>
        <taxon>Actinomycetota</taxon>
        <taxon>Actinomycetes</taxon>
        <taxon>Streptosporangiales</taxon>
        <taxon>Thermomonosporaceae</taxon>
        <taxon>Actinomadura</taxon>
    </lineage>
</organism>
<gene>
    <name evidence="1" type="ORF">GCM10022254_24590</name>
</gene>
<dbReference type="RefSeq" id="WP_344894626.1">
    <property type="nucleotide sequence ID" value="NZ_BAABAS010000005.1"/>
</dbReference>
<dbReference type="Proteomes" id="UP001501710">
    <property type="component" value="Unassembled WGS sequence"/>
</dbReference>
<protein>
    <submittedName>
        <fullName evidence="1">Uncharacterized protein</fullName>
    </submittedName>
</protein>
<name>A0ABP8BY49_9ACTN</name>
<accession>A0ABP8BY49</accession>
<evidence type="ECO:0000313" key="1">
    <source>
        <dbReference type="EMBL" id="GAA4230246.1"/>
    </source>
</evidence>
<comment type="caution">
    <text evidence="1">The sequence shown here is derived from an EMBL/GenBank/DDBJ whole genome shotgun (WGS) entry which is preliminary data.</text>
</comment>
<keyword evidence="2" id="KW-1185">Reference proteome</keyword>
<reference evidence="2" key="1">
    <citation type="journal article" date="2019" name="Int. J. Syst. Evol. Microbiol.">
        <title>The Global Catalogue of Microorganisms (GCM) 10K type strain sequencing project: providing services to taxonomists for standard genome sequencing and annotation.</title>
        <authorList>
            <consortium name="The Broad Institute Genomics Platform"/>
            <consortium name="The Broad Institute Genome Sequencing Center for Infectious Disease"/>
            <person name="Wu L."/>
            <person name="Ma J."/>
        </authorList>
    </citation>
    <scope>NUCLEOTIDE SEQUENCE [LARGE SCALE GENOMIC DNA]</scope>
    <source>
        <strain evidence="2">JCM 17440</strain>
    </source>
</reference>
<evidence type="ECO:0000313" key="2">
    <source>
        <dbReference type="Proteomes" id="UP001501710"/>
    </source>
</evidence>
<sequence length="94" mass="10418">MLAILESVHAERVEFFRALQVELCDARDLAAVIAEENGYPVLSVTRVDGQRSIVVGCVYWRGVWWFATPDMNAFARADDARGAACAVKQAMRGE</sequence>
<proteinExistence type="predicted"/>
<dbReference type="EMBL" id="BAABAS010000005">
    <property type="protein sequence ID" value="GAA4230246.1"/>
    <property type="molecule type" value="Genomic_DNA"/>
</dbReference>